<dbReference type="Gene3D" id="3.10.20.90">
    <property type="entry name" value="Phosphatidylinositol 3-kinase Catalytic Subunit, Chain A, domain 1"/>
    <property type="match status" value="1"/>
</dbReference>
<organism evidence="11 12">
    <name type="scientific">Larimichthys crocea</name>
    <name type="common">Large yellow croaker</name>
    <name type="synonym">Pseudosciaena crocea</name>
    <dbReference type="NCBI Taxonomy" id="215358"/>
    <lineage>
        <taxon>Eukaryota</taxon>
        <taxon>Metazoa</taxon>
        <taxon>Chordata</taxon>
        <taxon>Craniata</taxon>
        <taxon>Vertebrata</taxon>
        <taxon>Euteleostomi</taxon>
        <taxon>Actinopterygii</taxon>
        <taxon>Neopterygii</taxon>
        <taxon>Teleostei</taxon>
        <taxon>Neoteleostei</taxon>
        <taxon>Acanthomorphata</taxon>
        <taxon>Eupercaria</taxon>
        <taxon>Sciaenidae</taxon>
        <taxon>Larimichthys</taxon>
    </lineage>
</organism>
<dbReference type="SUPFAM" id="SSF50729">
    <property type="entry name" value="PH domain-like"/>
    <property type="match status" value="1"/>
</dbReference>
<feature type="compositionally biased region" description="Pro residues" evidence="9">
    <location>
        <begin position="670"/>
        <end position="679"/>
    </location>
</feature>
<dbReference type="InterPro" id="IPR029071">
    <property type="entry name" value="Ubiquitin-like_domsf"/>
</dbReference>
<feature type="compositionally biased region" description="Low complexity" evidence="9">
    <location>
        <begin position="802"/>
        <end position="822"/>
    </location>
</feature>
<dbReference type="SMART" id="SM01196">
    <property type="entry name" value="FERM_C"/>
    <property type="match status" value="1"/>
</dbReference>
<dbReference type="GO" id="GO:0005085">
    <property type="term" value="F:guanyl-nucleotide exchange factor activity"/>
    <property type="evidence" value="ECO:0007669"/>
    <property type="project" value="UniProtKB-KW"/>
</dbReference>
<evidence type="ECO:0000256" key="8">
    <source>
        <dbReference type="ARBA" id="ARBA00023136"/>
    </source>
</evidence>
<dbReference type="AlphaFoldDB" id="A0A6G0HGP0"/>
<protein>
    <submittedName>
        <fullName evidence="11">FERM, ARHGEF and pleckstrin domain-containing protein 1</fullName>
    </submittedName>
</protein>
<dbReference type="InterPro" id="IPR014847">
    <property type="entry name" value="FA"/>
</dbReference>
<dbReference type="InterPro" id="IPR051835">
    <property type="entry name" value="RAC1-GEF"/>
</dbReference>
<dbReference type="SMART" id="SM00295">
    <property type="entry name" value="B41"/>
    <property type="match status" value="1"/>
</dbReference>
<dbReference type="SMART" id="SM01195">
    <property type="entry name" value="FA"/>
    <property type="match status" value="1"/>
</dbReference>
<evidence type="ECO:0000256" key="7">
    <source>
        <dbReference type="ARBA" id="ARBA00023018"/>
    </source>
</evidence>
<feature type="region of interest" description="Disordered" evidence="9">
    <location>
        <begin position="609"/>
        <end position="713"/>
    </location>
</feature>
<evidence type="ECO:0000256" key="3">
    <source>
        <dbReference type="ARBA" id="ARBA00004552"/>
    </source>
</evidence>
<dbReference type="FunFam" id="3.10.20.90:FF:000040">
    <property type="entry name" value="FERM, RhoGEF and pleckstrin domain-containing protein"/>
    <property type="match status" value="1"/>
</dbReference>
<proteinExistence type="predicted"/>
<evidence type="ECO:0000256" key="5">
    <source>
        <dbReference type="ARBA" id="ARBA00022658"/>
    </source>
</evidence>
<keyword evidence="5" id="KW-0344">Guanine-nucleotide releasing factor</keyword>
<dbReference type="Proteomes" id="UP000424527">
    <property type="component" value="Unassembled WGS sequence"/>
</dbReference>
<keyword evidence="7" id="KW-0770">Synapse</keyword>
<dbReference type="InterPro" id="IPR018980">
    <property type="entry name" value="FERM_PH-like_C"/>
</dbReference>
<dbReference type="SUPFAM" id="SSF47031">
    <property type="entry name" value="Second domain of FERM"/>
    <property type="match status" value="1"/>
</dbReference>
<dbReference type="PRINTS" id="PR00661">
    <property type="entry name" value="ERMFAMILY"/>
</dbReference>
<dbReference type="FunFam" id="2.30.29.30:FF:000002">
    <property type="entry name" value="Band 4.1-like protein 5 isoform 1"/>
    <property type="match status" value="1"/>
</dbReference>
<dbReference type="InterPro" id="IPR041788">
    <property type="entry name" value="FARP1/FARP2/FRMD7_FERM_C"/>
</dbReference>
<feature type="compositionally biased region" description="Polar residues" evidence="9">
    <location>
        <begin position="438"/>
        <end position="458"/>
    </location>
</feature>
<feature type="region of interest" description="Disordered" evidence="9">
    <location>
        <begin position="777"/>
        <end position="828"/>
    </location>
</feature>
<dbReference type="CDD" id="cd14473">
    <property type="entry name" value="FERM_B-lobe"/>
    <property type="match status" value="1"/>
</dbReference>
<dbReference type="InterPro" id="IPR019748">
    <property type="entry name" value="FERM_central"/>
</dbReference>
<dbReference type="InterPro" id="IPR014352">
    <property type="entry name" value="FERM/acyl-CoA-bd_prot_sf"/>
</dbReference>
<dbReference type="Gene3D" id="1.20.80.10">
    <property type="match status" value="1"/>
</dbReference>
<dbReference type="PROSITE" id="PS50057">
    <property type="entry name" value="FERM_3"/>
    <property type="match status" value="1"/>
</dbReference>
<evidence type="ECO:0000313" key="11">
    <source>
        <dbReference type="EMBL" id="KAE8278350.1"/>
    </source>
</evidence>
<dbReference type="InterPro" id="IPR018979">
    <property type="entry name" value="FERM_N"/>
</dbReference>
<accession>A0A6G0HGP0</accession>
<feature type="region of interest" description="Disordered" evidence="9">
    <location>
        <begin position="407"/>
        <end position="472"/>
    </location>
</feature>
<evidence type="ECO:0000256" key="6">
    <source>
        <dbReference type="ARBA" id="ARBA00022737"/>
    </source>
</evidence>
<dbReference type="InterPro" id="IPR011993">
    <property type="entry name" value="PH-like_dom_sf"/>
</dbReference>
<dbReference type="CDD" id="cd13193">
    <property type="entry name" value="FERM_C_FARP1-like"/>
    <property type="match status" value="1"/>
</dbReference>
<dbReference type="PANTHER" id="PTHR45858:SF2">
    <property type="entry name" value="FERM, ARHGEF AND PLECKSTRIN DOMAIN-CONTAINING PROTEIN 1"/>
    <property type="match status" value="1"/>
</dbReference>
<reference evidence="11 12" key="1">
    <citation type="submission" date="2019-07" db="EMBL/GenBank/DDBJ databases">
        <title>Chromosome genome assembly for large yellow croaker.</title>
        <authorList>
            <person name="Xiao S."/>
        </authorList>
    </citation>
    <scope>NUCLEOTIDE SEQUENCE [LARGE SCALE GENOMIC DNA]</scope>
    <source>
        <strain evidence="11">JMULYC20181020</strain>
        <tissue evidence="11">Muscle</tissue>
    </source>
</reference>
<feature type="domain" description="FERM" evidence="10">
    <location>
        <begin position="41"/>
        <end position="322"/>
    </location>
</feature>
<dbReference type="PRINTS" id="PR00935">
    <property type="entry name" value="BAND41"/>
</dbReference>
<dbReference type="SUPFAM" id="SSF54236">
    <property type="entry name" value="Ubiquitin-like"/>
    <property type="match status" value="1"/>
</dbReference>
<dbReference type="PANTHER" id="PTHR45858">
    <property type="entry name" value="FERM DOMAIN CONTAINING PROTEIN"/>
    <property type="match status" value="1"/>
</dbReference>
<dbReference type="InterPro" id="IPR035963">
    <property type="entry name" value="FERM_2"/>
</dbReference>
<dbReference type="GO" id="GO:0043197">
    <property type="term" value="C:dendritic spine"/>
    <property type="evidence" value="ECO:0007669"/>
    <property type="project" value="UniProtKB-SubCell"/>
</dbReference>
<keyword evidence="6" id="KW-0677">Repeat</keyword>
<keyword evidence="4" id="KW-0963">Cytoplasm</keyword>
<name>A0A6G0HGP0_LARCR</name>
<feature type="compositionally biased region" description="Polar residues" evidence="9">
    <location>
        <begin position="613"/>
        <end position="623"/>
    </location>
</feature>
<evidence type="ECO:0000259" key="10">
    <source>
        <dbReference type="PROSITE" id="PS50057"/>
    </source>
</evidence>
<feature type="region of interest" description="Disordered" evidence="9">
    <location>
        <begin position="1"/>
        <end position="37"/>
    </location>
</feature>
<evidence type="ECO:0000256" key="2">
    <source>
        <dbReference type="ARBA" id="ARBA00004496"/>
    </source>
</evidence>
<feature type="compositionally biased region" description="Polar residues" evidence="9">
    <location>
        <begin position="370"/>
        <end position="385"/>
    </location>
</feature>
<dbReference type="GO" id="GO:0016020">
    <property type="term" value="C:membrane"/>
    <property type="evidence" value="ECO:0007669"/>
    <property type="project" value="UniProtKB-SubCell"/>
</dbReference>
<dbReference type="Pfam" id="PF09379">
    <property type="entry name" value="FERM_N"/>
    <property type="match status" value="1"/>
</dbReference>
<sequence length="892" mass="98513">MVEPADRPSAAGQRLGAPESFGVSTLEPGLRPPAQPAGRHVSIRVQMLDDTQEVFQISQRSPGKVLFDLVCVHLNLVEGDYFGLEYQDQRKMTVWLDLLKPTLKQIRRPKNTILRFVVKFFPPDHTQLSEELTRYLFALQIKRDLACGRLICNDTSAALMVSHIIQSEIGDFDETQSWQHLLHNKYLPDQDAIRDKITECHRKHVGQTPAVSDYQLLEIARRLEMYGVRLHPAKDREGTKLSLAVAHTGVLVFQGYTKINAFNWSKVRKLSFKRKRFLIKLRADPAQNAHHDTLEFAMASRDCCKIFWKICVEYHAFFRLFEEPKPKPKPILFTRGSSFRFSGRTQKQIIDYTKDSELKKVPFERKHSKILSNSSMTPQSSSFRSQVPKESAMSVLLADQPDSARLVHQAESNGSDEPPAAASTTNGFHDAPAAPGTDPTQPRQNHNSSRSAQDQQFLNPGPSCRANKGSSSSIPYIDCSDIDSECDVTKNSRVSRGHSNANDSNADEACVFDNKHGGGSRNGGQAGGLFDGANGVYHTNHHGVMQQQGMMGSRGTVDQSNKFNVSHEMTDDEVLPNGGSFHGRLPLHSTLLDEIFQGRDRRVAAVGRPLGTGTRSQCSSPVISSFHHRTSSLSHAEMTNGHGQPPRGRWDDGGHYFSKRPGIVPVETPTVPPPPPSQPPNHYGSYSPITSNRTPSHFAKPYSNNNMRNRSDTDPFILSQLTSTPIHHHDPHHSGLHGQAPCSAPMERRMIIMNGNHAGNPLVPGQARSNAVQQLFGRQGKPGNNAAHSNHNNLNQPVQMIDGSTSSGTDTSDTESDTGSSSYSQPLMYGNPVAVSSMNSVNSNGVNSSPLPHSKFSFGSLQLEEGEDGEGEEEEGCYRFNEEDIGGRVFSC</sequence>
<keyword evidence="8" id="KW-0472">Membrane</keyword>
<comment type="caution">
    <text evidence="11">The sequence shown here is derived from an EMBL/GenBank/DDBJ whole genome shotgun (WGS) entry which is preliminary data.</text>
</comment>
<evidence type="ECO:0000256" key="1">
    <source>
        <dbReference type="ARBA" id="ARBA00004370"/>
    </source>
</evidence>
<dbReference type="InterPro" id="IPR000299">
    <property type="entry name" value="FERM_domain"/>
</dbReference>
<dbReference type="GO" id="GO:0005737">
    <property type="term" value="C:cytoplasm"/>
    <property type="evidence" value="ECO:0007669"/>
    <property type="project" value="UniProtKB-SubCell"/>
</dbReference>
<evidence type="ECO:0000313" key="12">
    <source>
        <dbReference type="Proteomes" id="UP000424527"/>
    </source>
</evidence>
<dbReference type="Pfam" id="PF00373">
    <property type="entry name" value="FERM_M"/>
    <property type="match status" value="1"/>
</dbReference>
<dbReference type="Pfam" id="PF08736">
    <property type="entry name" value="FA"/>
    <property type="match status" value="1"/>
</dbReference>
<evidence type="ECO:0000256" key="4">
    <source>
        <dbReference type="ARBA" id="ARBA00022490"/>
    </source>
</evidence>
<dbReference type="InterPro" id="IPR019749">
    <property type="entry name" value="Band_41_domain"/>
</dbReference>
<evidence type="ECO:0000256" key="9">
    <source>
        <dbReference type="SAM" id="MobiDB-lite"/>
    </source>
</evidence>
<dbReference type="Pfam" id="PF09380">
    <property type="entry name" value="FERM_C"/>
    <property type="match status" value="1"/>
</dbReference>
<dbReference type="FunFam" id="1.20.80.10:FF:000005">
    <property type="entry name" value="FERM, RhoGEF and pleckstrin domain-containing protein 1"/>
    <property type="match status" value="1"/>
</dbReference>
<comment type="subcellular location">
    <subcellularLocation>
        <location evidence="3">Cell projection</location>
        <location evidence="3">Dendritic spine</location>
    </subcellularLocation>
    <subcellularLocation>
        <location evidence="2">Cytoplasm</location>
    </subcellularLocation>
    <subcellularLocation>
        <location evidence="1">Membrane</location>
    </subcellularLocation>
</comment>
<dbReference type="GO" id="GO:0008092">
    <property type="term" value="F:cytoskeletal protein binding"/>
    <property type="evidence" value="ECO:0007669"/>
    <property type="project" value="InterPro"/>
</dbReference>
<feature type="compositionally biased region" description="Low complexity" evidence="9">
    <location>
        <begin position="784"/>
        <end position="795"/>
    </location>
</feature>
<dbReference type="EMBL" id="REGW02000024">
    <property type="protein sequence ID" value="KAE8278350.1"/>
    <property type="molecule type" value="Genomic_DNA"/>
</dbReference>
<feature type="region of interest" description="Disordered" evidence="9">
    <location>
        <begin position="369"/>
        <end position="392"/>
    </location>
</feature>
<gene>
    <name evidence="11" type="ORF">D5F01_LYC23251</name>
</gene>
<dbReference type="Gene3D" id="2.30.29.30">
    <property type="entry name" value="Pleckstrin-homology domain (PH domain)/Phosphotyrosine-binding domain (PTB)"/>
    <property type="match status" value="1"/>
</dbReference>
<dbReference type="InterPro" id="IPR000798">
    <property type="entry name" value="Ez/rad/moesin-like"/>
</dbReference>
<dbReference type="CDD" id="cd17189">
    <property type="entry name" value="FERM_F1_FARP1"/>
    <property type="match status" value="1"/>
</dbReference>
<keyword evidence="12" id="KW-1185">Reference proteome</keyword>